<comment type="catalytic activity">
    <reaction evidence="7">
        <text>glycerol + NAD(+) = dihydroxyacetone + NADH + H(+)</text>
        <dbReference type="Rhea" id="RHEA:13769"/>
        <dbReference type="ChEBI" id="CHEBI:15378"/>
        <dbReference type="ChEBI" id="CHEBI:16016"/>
        <dbReference type="ChEBI" id="CHEBI:17754"/>
        <dbReference type="ChEBI" id="CHEBI:57540"/>
        <dbReference type="ChEBI" id="CHEBI:57945"/>
        <dbReference type="EC" id="1.1.1.6"/>
    </reaction>
</comment>
<proteinExistence type="predicted"/>
<keyword evidence="13" id="KW-1185">Reference proteome</keyword>
<feature type="binding site" evidence="10">
    <location>
        <position position="139"/>
    </location>
    <ligand>
        <name>NAD(+)</name>
        <dbReference type="ChEBI" id="CHEBI:57540"/>
    </ligand>
</feature>
<dbReference type="PANTHER" id="PTHR43616:SF5">
    <property type="entry name" value="GLYCEROL DEHYDROGENASE 1"/>
    <property type="match status" value="1"/>
</dbReference>
<evidence type="ECO:0000259" key="11">
    <source>
        <dbReference type="Pfam" id="PF00465"/>
    </source>
</evidence>
<feature type="binding site" evidence="10">
    <location>
        <begin position="102"/>
        <end position="106"/>
    </location>
    <ligand>
        <name>NAD(+)</name>
        <dbReference type="ChEBI" id="CHEBI:57540"/>
    </ligand>
</feature>
<dbReference type="InterPro" id="IPR001670">
    <property type="entry name" value="ADH_Fe/GldA"/>
</dbReference>
<dbReference type="EC" id="1.1.1.6" evidence="5"/>
<keyword evidence="2 12" id="KW-0560">Oxidoreductase</keyword>
<evidence type="ECO:0000256" key="3">
    <source>
        <dbReference type="ARBA" id="ARBA00023027"/>
    </source>
</evidence>
<evidence type="ECO:0000256" key="2">
    <source>
        <dbReference type="ARBA" id="ARBA00023002"/>
    </source>
</evidence>
<keyword evidence="8" id="KW-0862">Zinc</keyword>
<feature type="binding site" evidence="8">
    <location>
        <position position="279"/>
    </location>
    <ligand>
        <name>glycerol</name>
        <dbReference type="ChEBI" id="CHEBI:17754"/>
    </ligand>
</feature>
<dbReference type="PIRSF" id="PIRSF000112">
    <property type="entry name" value="Glycerol_dehydrogenase"/>
    <property type="match status" value="1"/>
</dbReference>
<evidence type="ECO:0000256" key="8">
    <source>
        <dbReference type="PIRSR" id="PIRSR000112-1"/>
    </source>
</evidence>
<comment type="pathway">
    <text evidence="4">Polyol metabolism; glycerol fermentation; glycerone phosphate from glycerol (oxidative route): step 1/2.</text>
</comment>
<evidence type="ECO:0000256" key="1">
    <source>
        <dbReference type="ARBA" id="ARBA00022723"/>
    </source>
</evidence>
<evidence type="ECO:0000256" key="6">
    <source>
        <dbReference type="ARBA" id="ARBA00040132"/>
    </source>
</evidence>
<dbReference type="Pfam" id="PF00465">
    <property type="entry name" value="Fe-ADH"/>
    <property type="match status" value="1"/>
</dbReference>
<reference evidence="12 13" key="1">
    <citation type="submission" date="2019-08" db="EMBL/GenBank/DDBJ databases">
        <authorList>
            <person name="Peeters C."/>
        </authorList>
    </citation>
    <scope>NUCLEOTIDE SEQUENCE [LARGE SCALE GENOMIC DNA]</scope>
    <source>
        <strain evidence="12 13">LMG 20603</strain>
    </source>
</reference>
<dbReference type="GO" id="GO:0008654">
    <property type="term" value="P:phospholipid biosynthetic process"/>
    <property type="evidence" value="ECO:0007669"/>
    <property type="project" value="UniProtKB-KW"/>
</dbReference>
<dbReference type="AlphaFoldDB" id="A0A5E5BXK5"/>
<dbReference type="OrthoDB" id="5198708at2"/>
<evidence type="ECO:0000256" key="4">
    <source>
        <dbReference type="ARBA" id="ARBA00037918"/>
    </source>
</evidence>
<feature type="binding site" evidence="9">
    <location>
        <position position="129"/>
    </location>
    <ligand>
        <name>glycerol</name>
        <dbReference type="ChEBI" id="CHEBI:17754"/>
    </ligand>
</feature>
<accession>A0A5E5BXK5</accession>
<gene>
    <name evidence="12" type="primary">gldA</name>
    <name evidence="12" type="ORF">PBR20603_03825</name>
</gene>
<dbReference type="Gene3D" id="1.20.1090.10">
    <property type="entry name" value="Dehydroquinate synthase-like - alpha domain"/>
    <property type="match status" value="1"/>
</dbReference>
<feature type="binding site" evidence="8">
    <location>
        <position position="262"/>
    </location>
    <ligand>
        <name>glycerol</name>
        <dbReference type="ChEBI" id="CHEBI:17754"/>
    </ligand>
</feature>
<feature type="binding site" evidence="8">
    <location>
        <position position="179"/>
    </location>
    <ligand>
        <name>glycerol</name>
        <dbReference type="ChEBI" id="CHEBI:17754"/>
    </ligand>
</feature>
<dbReference type="EMBL" id="CABPST010000012">
    <property type="protein sequence ID" value="VVE89852.1"/>
    <property type="molecule type" value="Genomic_DNA"/>
</dbReference>
<feature type="domain" description="Alcohol dehydrogenase iron-type/glycerol dehydrogenase GldA" evidence="11">
    <location>
        <begin position="20"/>
        <end position="161"/>
    </location>
</feature>
<keyword evidence="1 8" id="KW-0479">Metal-binding</keyword>
<comment type="cofactor">
    <cofactor evidence="8">
        <name>Zn(2+)</name>
        <dbReference type="ChEBI" id="CHEBI:29105"/>
    </cofactor>
    <text evidence="8">Binds 1 zinc ion per subunit.</text>
</comment>
<organism evidence="12 13">
    <name type="scientific">Pandoraea bronchicola</name>
    <dbReference type="NCBI Taxonomy" id="2508287"/>
    <lineage>
        <taxon>Bacteria</taxon>
        <taxon>Pseudomonadati</taxon>
        <taxon>Pseudomonadota</taxon>
        <taxon>Betaproteobacteria</taxon>
        <taxon>Burkholderiales</taxon>
        <taxon>Burkholderiaceae</taxon>
        <taxon>Pandoraea</taxon>
    </lineage>
</organism>
<dbReference type="SUPFAM" id="SSF56796">
    <property type="entry name" value="Dehydroquinate synthase-like"/>
    <property type="match status" value="1"/>
</dbReference>
<dbReference type="InterPro" id="IPR016205">
    <property type="entry name" value="Glycerol_DH"/>
</dbReference>
<dbReference type="GO" id="GO:0046872">
    <property type="term" value="F:metal ion binding"/>
    <property type="evidence" value="ECO:0007669"/>
    <property type="project" value="UniProtKB-KW"/>
</dbReference>
<keyword evidence="3 10" id="KW-0520">NAD</keyword>
<sequence length="375" mass="39207">MPLAATSTRDTPSLVRFVAPGDYLQGCGALAHLPDLTRRHAGPAWYVSDVAVASWLTPRLQALVDSALQLNTFDGEITYAAIDAMAARVPNDVGVIVGIGGGKAIDMAKGVAVAHGLPMISVPTVASNDAPTSRAYAIYDDQHRMVAVERMPANPVAVLVDIDVLIGAPVRMMSAGIGDALAKWFEADAAAQADSRNMLGATAPALARVIARAAYDTLRQDAVAALAAMRRGTPDAAFGQTVEACLLMSGLGFENGGLSVAHAMTRGLMRSRHGHGALHGEHVAYGVMVQLVLEGRDDATLADMASFLAAVGLPSSLRTMSGKTAMPQDFDDIAAASLLAPHWGNFARRVDGQCLVQALRSLESMTFHASGSLDR</sequence>
<evidence type="ECO:0000256" key="9">
    <source>
        <dbReference type="PIRSR" id="PIRSR000112-2"/>
    </source>
</evidence>
<dbReference type="Gene3D" id="3.40.50.1970">
    <property type="match status" value="1"/>
</dbReference>
<evidence type="ECO:0000313" key="12">
    <source>
        <dbReference type="EMBL" id="VVE89852.1"/>
    </source>
</evidence>
<evidence type="ECO:0000256" key="5">
    <source>
        <dbReference type="ARBA" id="ARBA00039147"/>
    </source>
</evidence>
<evidence type="ECO:0000256" key="10">
    <source>
        <dbReference type="PIRSR" id="PIRSR000112-3"/>
    </source>
</evidence>
<dbReference type="PANTHER" id="PTHR43616">
    <property type="entry name" value="GLYCEROL DEHYDROGENASE"/>
    <property type="match status" value="1"/>
</dbReference>
<protein>
    <recommendedName>
        <fullName evidence="6">Glycerol dehydrogenase</fullName>
        <ecNumber evidence="5">1.1.1.6</ecNumber>
    </recommendedName>
</protein>
<dbReference type="RefSeq" id="WP_150561062.1">
    <property type="nucleotide sequence ID" value="NZ_CABPST010000012.1"/>
</dbReference>
<feature type="binding site" evidence="10">
    <location>
        <position position="133"/>
    </location>
    <ligand>
        <name>NAD(+)</name>
        <dbReference type="ChEBI" id="CHEBI:57540"/>
    </ligand>
</feature>
<evidence type="ECO:0000256" key="7">
    <source>
        <dbReference type="ARBA" id="ARBA00049006"/>
    </source>
</evidence>
<feature type="binding site" evidence="10">
    <location>
        <begin position="124"/>
        <end position="127"/>
    </location>
    <ligand>
        <name>NAD(+)</name>
        <dbReference type="ChEBI" id="CHEBI:57540"/>
    </ligand>
</feature>
<name>A0A5E5BXK5_9BURK</name>
<dbReference type="Proteomes" id="UP000382040">
    <property type="component" value="Unassembled WGS sequence"/>
</dbReference>
<dbReference type="GO" id="GO:0008888">
    <property type="term" value="F:glycerol dehydrogenase (NAD+) activity"/>
    <property type="evidence" value="ECO:0007669"/>
    <property type="project" value="UniProtKB-EC"/>
</dbReference>
<evidence type="ECO:0000313" key="13">
    <source>
        <dbReference type="Proteomes" id="UP000382040"/>
    </source>
</evidence>